<dbReference type="GO" id="GO:0000398">
    <property type="term" value="P:mRNA splicing, via spliceosome"/>
    <property type="evidence" value="ECO:0007669"/>
    <property type="project" value="UniProtKB-UniRule"/>
</dbReference>
<proteinExistence type="inferred from homology"/>
<comment type="similarity">
    <text evidence="2 7">Belongs to the PRP38 family.</text>
</comment>
<dbReference type="OMA" id="ERSHKHD"/>
<evidence type="ECO:0000256" key="4">
    <source>
        <dbReference type="ARBA" id="ARBA00022728"/>
    </source>
</evidence>
<evidence type="ECO:0000256" key="3">
    <source>
        <dbReference type="ARBA" id="ARBA00022664"/>
    </source>
</evidence>
<evidence type="ECO:0000313" key="10">
    <source>
        <dbReference type="Proteomes" id="UP000019132"/>
    </source>
</evidence>
<keyword evidence="10" id="KW-1185">Reference proteome</keyword>
<feature type="compositionally biased region" description="Basic and acidic residues" evidence="8">
    <location>
        <begin position="388"/>
        <end position="404"/>
    </location>
</feature>
<dbReference type="FunCoup" id="K3WW49">
    <property type="interactions" value="66"/>
</dbReference>
<dbReference type="InParanoid" id="K3WW49"/>
<dbReference type="Gene3D" id="2.30.30.140">
    <property type="match status" value="1"/>
</dbReference>
<dbReference type="InterPro" id="IPR005037">
    <property type="entry name" value="PRP38"/>
</dbReference>
<keyword evidence="6 7" id="KW-0539">Nucleus</keyword>
<evidence type="ECO:0000256" key="8">
    <source>
        <dbReference type="SAM" id="MobiDB-lite"/>
    </source>
</evidence>
<dbReference type="eggNOG" id="KOG2888">
    <property type="taxonomic scope" value="Eukaryota"/>
</dbReference>
<dbReference type="STRING" id="431595.K3WW49"/>
<dbReference type="VEuPathDB" id="FungiDB:PYU1_G009179"/>
<dbReference type="HOGENOM" id="CLU_034151_5_0_1"/>
<dbReference type="Pfam" id="PF03371">
    <property type="entry name" value="PRP38"/>
    <property type="match status" value="1"/>
</dbReference>
<comment type="function">
    <text evidence="7">Required for pre-mRNA splicing.</text>
</comment>
<feature type="compositionally biased region" description="Low complexity" evidence="8">
    <location>
        <begin position="368"/>
        <end position="378"/>
    </location>
</feature>
<reference evidence="9" key="3">
    <citation type="submission" date="2015-02" db="UniProtKB">
        <authorList>
            <consortium name="EnsemblProtists"/>
        </authorList>
    </citation>
    <scope>IDENTIFICATION</scope>
    <source>
        <strain evidence="9">DAOM BR144</strain>
    </source>
</reference>
<accession>K3WW49</accession>
<name>K3WW49_GLOUD</name>
<organism evidence="9 10">
    <name type="scientific">Globisporangium ultimum (strain ATCC 200006 / CBS 805.95 / DAOM BR144)</name>
    <name type="common">Pythium ultimum</name>
    <dbReference type="NCBI Taxonomy" id="431595"/>
    <lineage>
        <taxon>Eukaryota</taxon>
        <taxon>Sar</taxon>
        <taxon>Stramenopiles</taxon>
        <taxon>Oomycota</taxon>
        <taxon>Peronosporomycetes</taxon>
        <taxon>Pythiales</taxon>
        <taxon>Pythiaceae</taxon>
        <taxon>Globisporangium</taxon>
    </lineage>
</organism>
<keyword evidence="4 7" id="KW-0747">Spliceosome</keyword>
<dbReference type="EMBL" id="GL376632">
    <property type="status" value="NOT_ANNOTATED_CDS"/>
    <property type="molecule type" value="Genomic_DNA"/>
</dbReference>
<dbReference type="Proteomes" id="UP000019132">
    <property type="component" value="Unassembled WGS sequence"/>
</dbReference>
<evidence type="ECO:0000313" key="9">
    <source>
        <dbReference type="EnsemblProtists" id="PYU1_T009197"/>
    </source>
</evidence>
<reference evidence="10" key="2">
    <citation type="submission" date="2010-04" db="EMBL/GenBank/DDBJ databases">
        <authorList>
            <person name="Buell R."/>
            <person name="Hamilton J."/>
            <person name="Hostetler J."/>
        </authorList>
    </citation>
    <scope>NUCLEOTIDE SEQUENCE [LARGE SCALE GENOMIC DNA]</scope>
    <source>
        <strain evidence="10">DAOM:BR144</strain>
    </source>
</reference>
<keyword evidence="5 7" id="KW-0508">mRNA splicing</keyword>
<evidence type="ECO:0000256" key="5">
    <source>
        <dbReference type="ARBA" id="ARBA00023187"/>
    </source>
</evidence>
<sequence>MSRSALTRQSQQKVLAIRAKQQGGDDGDEYERRVKQDELPIYGNQTTYNLNTLLHQNILQSAYFHELYNLKTYHEVVDEIYYRVDHAEPLSPGTARIPSTCFCLLHKFFLMRLTMKQMQGLLKHTDSPYIRAVGFLYLRYTCDPEKLWGWYEPYLDDKEEFNAAANPNVKTTIGEWLVGLLEDINYFGTILPRIPKKIEDSIKVKLLLHGRKKEREQANLSIVEFLKPGTKIRAMYADEDNEPAMYDAVIDSVEENNEFWVTFPEYGNTEKVKLGDIEFERKKASRGSSRRSLSRSRSAGRGGHSRSRSRERKSSKSSSSRRSHRDRSRSRERGTRRRSRSRSRERSHRRDRRSRSRSRGERRRSKSRSPSPRKSGGSNITEDLLQQVREKERRKAEAVGRDYAARPASYKGSLSLKLDRFTTRRRSRSPTKRTETVNLGKPSSPRAAPAQEEQRRASESSKEAEERLRKLRMAYGDASAKPMSEDEQ</sequence>
<feature type="compositionally biased region" description="Basic residues" evidence="8">
    <location>
        <begin position="283"/>
        <end position="294"/>
    </location>
</feature>
<keyword evidence="3 7" id="KW-0507">mRNA processing</keyword>
<evidence type="ECO:0000256" key="2">
    <source>
        <dbReference type="ARBA" id="ARBA00006164"/>
    </source>
</evidence>
<feature type="compositionally biased region" description="Basic and acidic residues" evidence="8">
    <location>
        <begin position="452"/>
        <end position="468"/>
    </location>
</feature>
<dbReference type="GO" id="GO:0005681">
    <property type="term" value="C:spliceosomal complex"/>
    <property type="evidence" value="ECO:0007669"/>
    <property type="project" value="UniProtKB-KW"/>
</dbReference>
<dbReference type="EnsemblProtists" id="PYU1_T009197">
    <property type="protein sequence ID" value="PYU1_T009197"/>
    <property type="gene ID" value="PYU1_G009179"/>
</dbReference>
<evidence type="ECO:0000256" key="1">
    <source>
        <dbReference type="ARBA" id="ARBA00004123"/>
    </source>
</evidence>
<comment type="subcellular location">
    <subcellularLocation>
        <location evidence="1 7">Nucleus</location>
    </subcellularLocation>
</comment>
<reference evidence="10" key="1">
    <citation type="journal article" date="2010" name="Genome Biol.">
        <title>Genome sequence of the necrotrophic plant pathogen Pythium ultimum reveals original pathogenicity mechanisms and effector repertoire.</title>
        <authorList>
            <person name="Levesque C.A."/>
            <person name="Brouwer H."/>
            <person name="Cano L."/>
            <person name="Hamilton J.P."/>
            <person name="Holt C."/>
            <person name="Huitema E."/>
            <person name="Raffaele S."/>
            <person name="Robideau G.P."/>
            <person name="Thines M."/>
            <person name="Win J."/>
            <person name="Zerillo M.M."/>
            <person name="Beakes G.W."/>
            <person name="Boore J.L."/>
            <person name="Busam D."/>
            <person name="Dumas B."/>
            <person name="Ferriera S."/>
            <person name="Fuerstenberg S.I."/>
            <person name="Gachon C.M."/>
            <person name="Gaulin E."/>
            <person name="Govers F."/>
            <person name="Grenville-Briggs L."/>
            <person name="Horner N."/>
            <person name="Hostetler J."/>
            <person name="Jiang R.H."/>
            <person name="Johnson J."/>
            <person name="Krajaejun T."/>
            <person name="Lin H."/>
            <person name="Meijer H.J."/>
            <person name="Moore B."/>
            <person name="Morris P."/>
            <person name="Phuntmart V."/>
            <person name="Puiu D."/>
            <person name="Shetty J."/>
            <person name="Stajich J.E."/>
            <person name="Tripathy S."/>
            <person name="Wawra S."/>
            <person name="van West P."/>
            <person name="Whitty B.R."/>
            <person name="Coutinho P.M."/>
            <person name="Henrissat B."/>
            <person name="Martin F."/>
            <person name="Thomas P.D."/>
            <person name="Tyler B.M."/>
            <person name="De Vries R.P."/>
            <person name="Kamoun S."/>
            <person name="Yandell M."/>
            <person name="Tisserat N."/>
            <person name="Buell C.R."/>
        </authorList>
    </citation>
    <scope>NUCLEOTIDE SEQUENCE</scope>
    <source>
        <strain evidence="10">DAOM:BR144</strain>
    </source>
</reference>
<feature type="compositionally biased region" description="Basic residues" evidence="8">
    <location>
        <begin position="303"/>
        <end position="367"/>
    </location>
</feature>
<evidence type="ECO:0000256" key="7">
    <source>
        <dbReference type="RuleBase" id="RU367025"/>
    </source>
</evidence>
<dbReference type="AlphaFoldDB" id="K3WW49"/>
<dbReference type="SUPFAM" id="SSF63748">
    <property type="entry name" value="Tudor/PWWP/MBT"/>
    <property type="match status" value="1"/>
</dbReference>
<feature type="region of interest" description="Disordered" evidence="8">
    <location>
        <begin position="282"/>
        <end position="488"/>
    </location>
</feature>
<protein>
    <recommendedName>
        <fullName evidence="7">Pre-mRNA-splicing factor 38</fullName>
    </recommendedName>
</protein>
<evidence type="ECO:0000256" key="6">
    <source>
        <dbReference type="ARBA" id="ARBA00023242"/>
    </source>
</evidence>
<dbReference type="PANTHER" id="PTHR23142">
    <property type="entry name" value="PRE-MRNA-SPLICING FACTOR 38A-RELATED"/>
    <property type="match status" value="1"/>
</dbReference>